<dbReference type="PROSITE" id="PS00134">
    <property type="entry name" value="TRYPSIN_HIS"/>
    <property type="match status" value="1"/>
</dbReference>
<comment type="subcellular location">
    <subcellularLocation>
        <location evidence="1">Secreted</location>
        <location evidence="1">Extracellular space</location>
    </subcellularLocation>
</comment>
<dbReference type="PRINTS" id="PR00722">
    <property type="entry name" value="CHYMOTRYPSIN"/>
</dbReference>
<dbReference type="FunFam" id="2.40.10.10:FF:000036">
    <property type="entry name" value="Trypsin beta"/>
    <property type="match status" value="1"/>
</dbReference>
<evidence type="ECO:0000313" key="8">
    <source>
        <dbReference type="Proteomes" id="UP000515160"/>
    </source>
</evidence>
<keyword evidence="5" id="KW-1015">Disulfide bond</keyword>
<evidence type="ECO:0000256" key="4">
    <source>
        <dbReference type="ARBA" id="ARBA00022825"/>
    </source>
</evidence>
<dbReference type="GO" id="GO:0004252">
    <property type="term" value="F:serine-type endopeptidase activity"/>
    <property type="evidence" value="ECO:0007669"/>
    <property type="project" value="InterPro"/>
</dbReference>
<organism evidence="8 9">
    <name type="scientific">Drosophila albomicans</name>
    <name type="common">Fruit fly</name>
    <dbReference type="NCBI Taxonomy" id="7291"/>
    <lineage>
        <taxon>Eukaryota</taxon>
        <taxon>Metazoa</taxon>
        <taxon>Ecdysozoa</taxon>
        <taxon>Arthropoda</taxon>
        <taxon>Hexapoda</taxon>
        <taxon>Insecta</taxon>
        <taxon>Pterygota</taxon>
        <taxon>Neoptera</taxon>
        <taxon>Endopterygota</taxon>
        <taxon>Diptera</taxon>
        <taxon>Brachycera</taxon>
        <taxon>Muscomorpha</taxon>
        <taxon>Ephydroidea</taxon>
        <taxon>Drosophilidae</taxon>
        <taxon>Drosophila</taxon>
    </lineage>
</organism>
<feature type="domain" description="Peptidase S1" evidence="7">
    <location>
        <begin position="62"/>
        <end position="296"/>
    </location>
</feature>
<keyword evidence="8" id="KW-1185">Reference proteome</keyword>
<proteinExistence type="predicted"/>
<dbReference type="InterPro" id="IPR050127">
    <property type="entry name" value="Serine_Proteases_S1"/>
</dbReference>
<dbReference type="SMART" id="SM00020">
    <property type="entry name" value="Tryp_SPc"/>
    <property type="match status" value="1"/>
</dbReference>
<dbReference type="CDD" id="cd00190">
    <property type="entry name" value="Tryp_SPc"/>
    <property type="match status" value="1"/>
</dbReference>
<dbReference type="GeneID" id="117563454"/>
<evidence type="ECO:0000256" key="5">
    <source>
        <dbReference type="ARBA" id="ARBA00023157"/>
    </source>
</evidence>
<sequence>MTAIAYKNPALYQRSNHSESTTHSAMKVLAITLFALLATSAQAGKLTDVLAKIVPSFPSGAVINGTEADPHAAPYIVSLATNFDRHSHICGGTIISKDWIITAAHCVSNPVGMSVIAGLHKRAEVDERTQQRQIDFGRIHEQYTGGVGPFDIAILHVSESFEFNKWVKPATLPSANEINEGEIHLYGWGQPKSYILTASKALMTVTTQIVPHEQCVEILPDDAPLAETNVCSASLQQSISACQGDSGGPLVIEREDTPAQVIGIVSWVYIPCGLANLPSVHTRVSAYIDWIAKIQSAYYILN</sequence>
<dbReference type="InterPro" id="IPR009003">
    <property type="entry name" value="Peptidase_S1_PA"/>
</dbReference>
<name>A0A6P8WEJ8_DROAB</name>
<dbReference type="GO" id="GO:0005615">
    <property type="term" value="C:extracellular space"/>
    <property type="evidence" value="ECO:0007669"/>
    <property type="project" value="TreeGrafter"/>
</dbReference>
<protein>
    <submittedName>
        <fullName evidence="9">Lectizyme-like</fullName>
    </submittedName>
</protein>
<dbReference type="SUPFAM" id="SSF50494">
    <property type="entry name" value="Trypsin-like serine proteases"/>
    <property type="match status" value="1"/>
</dbReference>
<reference evidence="9" key="1">
    <citation type="submission" date="2025-08" db="UniProtKB">
        <authorList>
            <consortium name="RefSeq"/>
        </authorList>
    </citation>
    <scope>IDENTIFICATION</scope>
    <source>
        <strain evidence="9">15112-1751.03</strain>
        <tissue evidence="9">Whole Adult</tissue>
    </source>
</reference>
<gene>
    <name evidence="9" type="primary">LOC117563454</name>
</gene>
<dbReference type="GO" id="GO:0006508">
    <property type="term" value="P:proteolysis"/>
    <property type="evidence" value="ECO:0007669"/>
    <property type="project" value="UniProtKB-KW"/>
</dbReference>
<dbReference type="InterPro" id="IPR018114">
    <property type="entry name" value="TRYPSIN_HIS"/>
</dbReference>
<dbReference type="RefSeq" id="XP_034097693.2">
    <property type="nucleotide sequence ID" value="XM_034241802.2"/>
</dbReference>
<evidence type="ECO:0000313" key="9">
    <source>
        <dbReference type="RefSeq" id="XP_034097693.2"/>
    </source>
</evidence>
<keyword evidence="3 6" id="KW-0378">Hydrolase</keyword>
<dbReference type="InterPro" id="IPR033116">
    <property type="entry name" value="TRYPSIN_SER"/>
</dbReference>
<evidence type="ECO:0000256" key="2">
    <source>
        <dbReference type="ARBA" id="ARBA00022670"/>
    </source>
</evidence>
<dbReference type="Proteomes" id="UP000515160">
    <property type="component" value="Chromosome 2L"/>
</dbReference>
<dbReference type="InterPro" id="IPR043504">
    <property type="entry name" value="Peptidase_S1_PA_chymotrypsin"/>
</dbReference>
<dbReference type="Gene3D" id="2.40.10.10">
    <property type="entry name" value="Trypsin-like serine proteases"/>
    <property type="match status" value="1"/>
</dbReference>
<dbReference type="Pfam" id="PF00089">
    <property type="entry name" value="Trypsin"/>
    <property type="match status" value="1"/>
</dbReference>
<dbReference type="PANTHER" id="PTHR24264">
    <property type="entry name" value="TRYPSIN-RELATED"/>
    <property type="match status" value="1"/>
</dbReference>
<dbReference type="OrthoDB" id="10061449at2759"/>
<dbReference type="PROSITE" id="PS50240">
    <property type="entry name" value="TRYPSIN_DOM"/>
    <property type="match status" value="1"/>
</dbReference>
<accession>A0A6P8WEJ8</accession>
<dbReference type="AlphaFoldDB" id="A0A6P8WEJ8"/>
<evidence type="ECO:0000256" key="3">
    <source>
        <dbReference type="ARBA" id="ARBA00022801"/>
    </source>
</evidence>
<dbReference type="PANTHER" id="PTHR24264:SF54">
    <property type="entry name" value="PEPTIDASE S1 DOMAIN-CONTAINING PROTEIN"/>
    <property type="match status" value="1"/>
</dbReference>
<evidence type="ECO:0000256" key="6">
    <source>
        <dbReference type="RuleBase" id="RU363034"/>
    </source>
</evidence>
<evidence type="ECO:0000256" key="1">
    <source>
        <dbReference type="ARBA" id="ARBA00004239"/>
    </source>
</evidence>
<keyword evidence="2 6" id="KW-0645">Protease</keyword>
<keyword evidence="4 6" id="KW-0720">Serine protease</keyword>
<dbReference type="PROSITE" id="PS00135">
    <property type="entry name" value="TRYPSIN_SER"/>
    <property type="match status" value="1"/>
</dbReference>
<dbReference type="InterPro" id="IPR001254">
    <property type="entry name" value="Trypsin_dom"/>
</dbReference>
<evidence type="ECO:0000259" key="7">
    <source>
        <dbReference type="PROSITE" id="PS50240"/>
    </source>
</evidence>
<dbReference type="InterPro" id="IPR001314">
    <property type="entry name" value="Peptidase_S1A"/>
</dbReference>